<proteinExistence type="predicted"/>
<protein>
    <submittedName>
        <fullName evidence="2">Trypsin-like peptidase</fullName>
    </submittedName>
</protein>
<name>A0A495XFD2_9PSEU</name>
<dbReference type="InterPro" id="IPR009003">
    <property type="entry name" value="Peptidase_S1_PA"/>
</dbReference>
<evidence type="ECO:0000313" key="2">
    <source>
        <dbReference type="EMBL" id="RKT72399.1"/>
    </source>
</evidence>
<evidence type="ECO:0000313" key="3">
    <source>
        <dbReference type="Proteomes" id="UP000272729"/>
    </source>
</evidence>
<dbReference type="SUPFAM" id="SSF52540">
    <property type="entry name" value="P-loop containing nucleoside triphosphate hydrolases"/>
    <property type="match status" value="1"/>
</dbReference>
<sequence length="1257" mass="134434">MELAERAVVRVFRGGSAVGMGFLVGEDLVLTCAHVAGDQVDFPLLGGASAVSEVFRSEDADVAVLRLAEVPAGARALRVVAHDELRGHRVRAFGVTAHRTNGVWSHGVVRGPIAGGRIHVEDDRSHGVPLSRGFSGGPLLDDSLGAVVGMVVEVEERADRRIGYALSGASLHRTWPDLAALAVPGSPFRGLEPFGPQDAEHFFGRADRARELRDQLDGTGALVVAGPSGCGKSSLVMAGLLPLLEGESVVVRPATASTPWAALSTAFEDEVTPDRVEDAVNRLLVHRDLRRLTIVVDQFDEALARHPDAPDFLHALLGLVRHRAPRVDLVVTTTTEPLLRLTTDPRFSALPDRTATVGTPDLREVVEGPLRPIGMPVLQEGLADALLADLAAESNPLPLLEFTLTLLWDRQDRGVLTHQAYRDLGGVAGAVSTYAERVWRRFDPAEIRHALTQLVSPLPGRGHVRRAVPVADLGEIAGELARTRLVTLGPSTVELAHHALVDHWQRLHDWVEASRDFRTWQDDLDRTAHRWTESPDRALLLRGKPLRTARATARGHRLTKTQRRFLAASAHARTRRTAVRGLAATLVALLAFALVTAIRTVGDERARFAVDAATRALLDRAAVSTTDSRIVTTLRAYRTADRVDTRTALRLLANQHRYTTVVVPGTATPNPSGTRLFDEDRDELWDLTADPPRRTPGPAQRWTWAGDDSLLGAPLDGIKRWDVVTGDVTTLTEDLADTVVSDGSGRWIAYARDDAGEVRVRAPDGRTSVVPLPARRGPRRSLVGVLPTGEVVVEDGTGVLAVSAAGVRDLGPGTFTDRPGQAEPTVTRCVDTGLVAVGASSGATVAEVVGGRCTSGVFSPDLRTSAATSDTGDETVLRLGPIGGERLVVVPDGSRVRNLAVEPSGHYRVVLSTSSRVAVLRVPPEDDLDRAVRRADSVQFAPDRAHVVLRTWDSGSEVWHLQRRARVGRAEHTSGTGGWAFSSAAPLAAIDDGGRVLLFAMPDLAPLGVLGGVEGTPRFQGVDRLLVQGSRQVYVVDVGSMRPLGPEFGLPEGRPDEQIIGAAAAGAREVAVVTDAGRVLRFDVGTGLVVPGSEFSVGFPPERLGTVVAADAAGDRIALQRFGAVEVWDLRRRERVAGVDLPLFTVAVDVRFRADPDQLELDLQVVVPAAAWGGAMAVHLWERDPTWALPALLGGDTERLTVLPGPAQAGYVAFVRRELEPGDPAVWAAVLCGVVARSGLDQDDVTLPAGAARGPVC</sequence>
<dbReference type="Pfam" id="PF13365">
    <property type="entry name" value="Trypsin_2"/>
    <property type="match status" value="1"/>
</dbReference>
<dbReference type="Gene3D" id="2.40.10.120">
    <property type="match status" value="1"/>
</dbReference>
<dbReference type="Gene3D" id="2.130.10.10">
    <property type="entry name" value="YVTN repeat-like/Quinoprotein amine dehydrogenase"/>
    <property type="match status" value="1"/>
</dbReference>
<dbReference type="SUPFAM" id="SSF69322">
    <property type="entry name" value="Tricorn protease domain 2"/>
    <property type="match status" value="1"/>
</dbReference>
<dbReference type="AlphaFoldDB" id="A0A495XFD2"/>
<dbReference type="Proteomes" id="UP000272729">
    <property type="component" value="Unassembled WGS sequence"/>
</dbReference>
<feature type="domain" description="Novel STAND NTPase 1" evidence="1">
    <location>
        <begin position="187"/>
        <end position="534"/>
    </location>
</feature>
<reference evidence="2 3" key="1">
    <citation type="submission" date="2018-10" db="EMBL/GenBank/DDBJ databases">
        <title>Sequencing the genomes of 1000 actinobacteria strains.</title>
        <authorList>
            <person name="Klenk H.-P."/>
        </authorList>
    </citation>
    <scope>NUCLEOTIDE SEQUENCE [LARGE SCALE GENOMIC DNA]</scope>
    <source>
        <strain evidence="2 3">DSM 43911</strain>
    </source>
</reference>
<keyword evidence="3" id="KW-1185">Reference proteome</keyword>
<dbReference type="EMBL" id="RBXR01000001">
    <property type="protein sequence ID" value="RKT72399.1"/>
    <property type="molecule type" value="Genomic_DNA"/>
</dbReference>
<dbReference type="RefSeq" id="WP_121225401.1">
    <property type="nucleotide sequence ID" value="NZ_JBIUBA010000077.1"/>
</dbReference>
<evidence type="ECO:0000259" key="1">
    <source>
        <dbReference type="Pfam" id="PF20703"/>
    </source>
</evidence>
<dbReference type="InterPro" id="IPR049052">
    <property type="entry name" value="nSTAND1"/>
</dbReference>
<dbReference type="SUPFAM" id="SSF50494">
    <property type="entry name" value="Trypsin-like serine proteases"/>
    <property type="match status" value="1"/>
</dbReference>
<dbReference type="OrthoDB" id="134501at2"/>
<dbReference type="InterPro" id="IPR015943">
    <property type="entry name" value="WD40/YVTN_repeat-like_dom_sf"/>
</dbReference>
<dbReference type="InterPro" id="IPR027417">
    <property type="entry name" value="P-loop_NTPase"/>
</dbReference>
<dbReference type="Pfam" id="PF20703">
    <property type="entry name" value="nSTAND1"/>
    <property type="match status" value="1"/>
</dbReference>
<gene>
    <name evidence="2" type="ORF">DFJ66_5710</name>
</gene>
<accession>A0A495XFD2</accession>
<organism evidence="2 3">
    <name type="scientific">Saccharothrix variisporea</name>
    <dbReference type="NCBI Taxonomy" id="543527"/>
    <lineage>
        <taxon>Bacteria</taxon>
        <taxon>Bacillati</taxon>
        <taxon>Actinomycetota</taxon>
        <taxon>Actinomycetes</taxon>
        <taxon>Pseudonocardiales</taxon>
        <taxon>Pseudonocardiaceae</taxon>
        <taxon>Saccharothrix</taxon>
    </lineage>
</organism>
<comment type="caution">
    <text evidence="2">The sequence shown here is derived from an EMBL/GenBank/DDBJ whole genome shotgun (WGS) entry which is preliminary data.</text>
</comment>